<organism evidence="1 2">
    <name type="scientific">Bambusicola thoracicus</name>
    <name type="common">Chinese bamboo-partridge</name>
    <name type="synonym">Perdix thoracica</name>
    <dbReference type="NCBI Taxonomy" id="9083"/>
    <lineage>
        <taxon>Eukaryota</taxon>
        <taxon>Metazoa</taxon>
        <taxon>Chordata</taxon>
        <taxon>Craniata</taxon>
        <taxon>Vertebrata</taxon>
        <taxon>Euteleostomi</taxon>
        <taxon>Archelosauria</taxon>
        <taxon>Archosauria</taxon>
        <taxon>Dinosauria</taxon>
        <taxon>Saurischia</taxon>
        <taxon>Theropoda</taxon>
        <taxon>Coelurosauria</taxon>
        <taxon>Aves</taxon>
        <taxon>Neognathae</taxon>
        <taxon>Galloanserae</taxon>
        <taxon>Galliformes</taxon>
        <taxon>Phasianidae</taxon>
        <taxon>Perdicinae</taxon>
        <taxon>Bambusicola</taxon>
    </lineage>
</organism>
<name>A0A2P4SB44_BAMTH</name>
<dbReference type="Proteomes" id="UP000237246">
    <property type="component" value="Unassembled WGS sequence"/>
</dbReference>
<keyword evidence="2" id="KW-1185">Reference proteome</keyword>
<proteinExistence type="predicted"/>
<gene>
    <name evidence="1" type="ORF">CIB84_014913</name>
</gene>
<comment type="caution">
    <text evidence="1">The sequence shown here is derived from an EMBL/GenBank/DDBJ whole genome shotgun (WGS) entry which is preliminary data.</text>
</comment>
<evidence type="ECO:0000313" key="2">
    <source>
        <dbReference type="Proteomes" id="UP000237246"/>
    </source>
</evidence>
<protein>
    <submittedName>
        <fullName evidence="1">Uncharacterized protein</fullName>
    </submittedName>
</protein>
<dbReference type="AlphaFoldDB" id="A0A2P4SB44"/>
<reference evidence="1 2" key="1">
    <citation type="submission" date="2018-01" db="EMBL/GenBank/DDBJ databases">
        <title>Comparison of the Chinese Bamboo Partridge and Red Junglefowl genome sequences highlights the importance of demography in genome evolution.</title>
        <authorList>
            <person name="Tiley G.P."/>
            <person name="Kimball R.T."/>
            <person name="Braun E.L."/>
            <person name="Burleigh J.G."/>
        </authorList>
    </citation>
    <scope>NUCLEOTIDE SEQUENCE [LARGE SCALE GENOMIC DNA]</scope>
    <source>
        <strain evidence="1">RTK389</strain>
        <tissue evidence="1">Blood</tissue>
    </source>
</reference>
<evidence type="ECO:0000313" key="1">
    <source>
        <dbReference type="EMBL" id="POI21339.1"/>
    </source>
</evidence>
<accession>A0A2P4SB44</accession>
<feature type="non-terminal residue" evidence="1">
    <location>
        <position position="1"/>
    </location>
</feature>
<sequence>LLFFLQQWHGSAAYPEPHFSTFEGYLRDLWSPVRLSQKSHLCADRRGIKSGPASPFKLQEIPARPFPWDRDYLIAFAGNV</sequence>
<dbReference type="EMBL" id="PPHD01070454">
    <property type="protein sequence ID" value="POI21339.1"/>
    <property type="molecule type" value="Genomic_DNA"/>
</dbReference>